<dbReference type="SMART" id="SM00530">
    <property type="entry name" value="HTH_XRE"/>
    <property type="match status" value="1"/>
</dbReference>
<dbReference type="Pfam" id="PF13560">
    <property type="entry name" value="HTH_31"/>
    <property type="match status" value="1"/>
</dbReference>
<dbReference type="RefSeq" id="WP_073784443.1">
    <property type="nucleotide sequence ID" value="NZ_LFBV01000001.1"/>
</dbReference>
<reference evidence="2 3" key="1">
    <citation type="submission" date="2015-06" db="EMBL/GenBank/DDBJ databases">
        <title>Cloning and characterization of the uncialamcin biosynthetic gene cluster.</title>
        <authorList>
            <person name="Yan X."/>
            <person name="Huang T."/>
            <person name="Ge H."/>
            <person name="Shen B."/>
        </authorList>
    </citation>
    <scope>NUCLEOTIDE SEQUENCE [LARGE SCALE GENOMIC DNA]</scope>
    <source>
        <strain evidence="2 3">DCA2648</strain>
    </source>
</reference>
<feature type="domain" description="HTH cro/C1-type" evidence="1">
    <location>
        <begin position="18"/>
        <end position="73"/>
    </location>
</feature>
<comment type="caution">
    <text evidence="2">The sequence shown here is derived from an EMBL/GenBank/DDBJ whole genome shotgun (WGS) entry which is preliminary data.</text>
</comment>
<evidence type="ECO:0000313" key="2">
    <source>
        <dbReference type="EMBL" id="OKH96247.1"/>
    </source>
</evidence>
<organism evidence="2 3">
    <name type="scientific">Streptomyces uncialis</name>
    <dbReference type="NCBI Taxonomy" id="1048205"/>
    <lineage>
        <taxon>Bacteria</taxon>
        <taxon>Bacillati</taxon>
        <taxon>Actinomycetota</taxon>
        <taxon>Actinomycetes</taxon>
        <taxon>Kitasatosporales</taxon>
        <taxon>Streptomycetaceae</taxon>
        <taxon>Streptomyces</taxon>
    </lineage>
</organism>
<dbReference type="PROSITE" id="PS50943">
    <property type="entry name" value="HTH_CROC1"/>
    <property type="match status" value="1"/>
</dbReference>
<evidence type="ECO:0000313" key="3">
    <source>
        <dbReference type="Proteomes" id="UP000186455"/>
    </source>
</evidence>
<dbReference type="SUPFAM" id="SSF47413">
    <property type="entry name" value="lambda repressor-like DNA-binding domains"/>
    <property type="match status" value="1"/>
</dbReference>
<dbReference type="InterPro" id="IPR001387">
    <property type="entry name" value="Cro/C1-type_HTH"/>
</dbReference>
<dbReference type="STRING" id="1048205.AB852_06345"/>
<sequence length="283" mass="31524">MPPRGQPTARQTRIGAELRKLREASGMTSAQAAASLGWERPRVSHIESGRHGVSGERVRHLAAHYSARDTAYVDALAKMADDHTKGWWTAYKDVLPPTMLDISEMEHHAVYLQSMQMLAVPGLLQTPDYARSIFVNGSCQLSPNVIEQHIEHRMARRRVLSGTNPTPFTAVVHEAGLRMRYGSRDIVRSQLRHLLEVQENPSVTIRVVPFDIDAFHGYAQSLLHAGGPVPRLDTIQVDNAYSLEFLSADSQLVQCRALIERASAVALTPVQSNDFIHKVIQEL</sequence>
<dbReference type="Gene3D" id="1.10.260.40">
    <property type="entry name" value="lambda repressor-like DNA-binding domains"/>
    <property type="match status" value="1"/>
</dbReference>
<protein>
    <recommendedName>
        <fullName evidence="1">HTH cro/C1-type domain-containing protein</fullName>
    </recommendedName>
</protein>
<dbReference type="Proteomes" id="UP000186455">
    <property type="component" value="Unassembled WGS sequence"/>
</dbReference>
<dbReference type="CDD" id="cd00093">
    <property type="entry name" value="HTH_XRE"/>
    <property type="match status" value="1"/>
</dbReference>
<keyword evidence="3" id="KW-1185">Reference proteome</keyword>
<dbReference type="AlphaFoldDB" id="A0A1Q4VEK0"/>
<gene>
    <name evidence="2" type="ORF">AB852_06345</name>
</gene>
<name>A0A1Q4VEK0_9ACTN</name>
<dbReference type="InterPro" id="IPR010982">
    <property type="entry name" value="Lambda_DNA-bd_dom_sf"/>
</dbReference>
<evidence type="ECO:0000259" key="1">
    <source>
        <dbReference type="PROSITE" id="PS50943"/>
    </source>
</evidence>
<proteinExistence type="predicted"/>
<dbReference type="Pfam" id="PF19054">
    <property type="entry name" value="DUF5753"/>
    <property type="match status" value="1"/>
</dbReference>
<accession>A0A1Q4VEK0</accession>
<dbReference type="EMBL" id="LFBV01000001">
    <property type="protein sequence ID" value="OKH96247.1"/>
    <property type="molecule type" value="Genomic_DNA"/>
</dbReference>
<dbReference type="GO" id="GO:0003677">
    <property type="term" value="F:DNA binding"/>
    <property type="evidence" value="ECO:0007669"/>
    <property type="project" value="InterPro"/>
</dbReference>
<dbReference type="InterPro" id="IPR043917">
    <property type="entry name" value="DUF5753"/>
</dbReference>